<dbReference type="Pfam" id="PF01464">
    <property type="entry name" value="SLT"/>
    <property type="match status" value="1"/>
</dbReference>
<dbReference type="SUPFAM" id="SSF53955">
    <property type="entry name" value="Lysozyme-like"/>
    <property type="match status" value="1"/>
</dbReference>
<dbReference type="CDD" id="cd00254">
    <property type="entry name" value="LT-like"/>
    <property type="match status" value="1"/>
</dbReference>
<feature type="chain" id="PRO_5035268837" evidence="3">
    <location>
        <begin position="26"/>
        <end position="301"/>
    </location>
</feature>
<gene>
    <name evidence="6" type="ORF">J5Y06_04125</name>
</gene>
<evidence type="ECO:0000259" key="4">
    <source>
        <dbReference type="Pfam" id="PF01464"/>
    </source>
</evidence>
<evidence type="ECO:0000313" key="7">
    <source>
        <dbReference type="Proteomes" id="UP000666240"/>
    </source>
</evidence>
<dbReference type="InterPro" id="IPR007730">
    <property type="entry name" value="SPOR-like_dom"/>
</dbReference>
<comment type="similarity">
    <text evidence="1">Belongs to the transglycosylase Slt family.</text>
</comment>
<dbReference type="Gene3D" id="3.30.70.1070">
    <property type="entry name" value="Sporulation related repeat"/>
    <property type="match status" value="1"/>
</dbReference>
<dbReference type="Pfam" id="PF05036">
    <property type="entry name" value="SPOR"/>
    <property type="match status" value="1"/>
</dbReference>
<sequence>MVLARRQALLAALLVAAFGSSSLCAEPAKSAAPPSAAISDVQRAEAKKRGYIARICDLIETHASANKLPKAFFARLIWKESRFDAGAVSPAGAEGIAQFMPGTAAMRGLENSFDVEQALPASAAYLAELRSRFGNLGLAAAAYNSGEGRVSRWLASGGFLPLETENYVLDILGAPADSFVGAKDGASVPLDPKKSFAEACRELPVVRVATMPMARISTKPWAVQVAGNTRRAAAVQQYERAKRRVGSLLRNEEVAVSRIRSPRGRGGIYVVRVGADSRSEADNLCQRLRGSGGSCIVRRNR</sequence>
<evidence type="ECO:0000256" key="3">
    <source>
        <dbReference type="SAM" id="SignalP"/>
    </source>
</evidence>
<dbReference type="AlphaFoldDB" id="A0A8J7RLD3"/>
<feature type="signal peptide" evidence="3">
    <location>
        <begin position="1"/>
        <end position="25"/>
    </location>
</feature>
<evidence type="ECO:0000313" key="6">
    <source>
        <dbReference type="EMBL" id="MBP0437844.1"/>
    </source>
</evidence>
<organism evidence="6 7">
    <name type="scientific">Tianweitania sediminis</name>
    <dbReference type="NCBI Taxonomy" id="1502156"/>
    <lineage>
        <taxon>Bacteria</taxon>
        <taxon>Pseudomonadati</taxon>
        <taxon>Pseudomonadota</taxon>
        <taxon>Alphaproteobacteria</taxon>
        <taxon>Hyphomicrobiales</taxon>
        <taxon>Phyllobacteriaceae</taxon>
        <taxon>Tianweitania</taxon>
    </lineage>
</organism>
<feature type="domain" description="Transglycosylase SLT" evidence="4">
    <location>
        <begin position="58"/>
        <end position="156"/>
    </location>
</feature>
<comment type="caution">
    <text evidence="6">The sequence shown here is derived from an EMBL/GenBank/DDBJ whole genome shotgun (WGS) entry which is preliminary data.</text>
</comment>
<keyword evidence="3" id="KW-0732">Signal</keyword>
<dbReference type="EMBL" id="JAGIYY010000001">
    <property type="protein sequence ID" value="MBP0437844.1"/>
    <property type="molecule type" value="Genomic_DNA"/>
</dbReference>
<dbReference type="PANTHER" id="PTHR37423:SF2">
    <property type="entry name" value="MEMBRANE-BOUND LYTIC MUREIN TRANSGLYCOSYLASE C"/>
    <property type="match status" value="1"/>
</dbReference>
<dbReference type="InterPro" id="IPR008258">
    <property type="entry name" value="Transglycosylase_SLT_dom_1"/>
</dbReference>
<evidence type="ECO:0000256" key="2">
    <source>
        <dbReference type="ARBA" id="ARBA00009387"/>
    </source>
</evidence>
<dbReference type="InterPro" id="IPR036680">
    <property type="entry name" value="SPOR-like_sf"/>
</dbReference>
<dbReference type="GO" id="GO:0042834">
    <property type="term" value="F:peptidoglycan binding"/>
    <property type="evidence" value="ECO:0007669"/>
    <property type="project" value="InterPro"/>
</dbReference>
<protein>
    <submittedName>
        <fullName evidence="6">Lytic transglycosylase domain-containing protein</fullName>
    </submittedName>
</protein>
<reference evidence="6" key="1">
    <citation type="submission" date="2021-03" db="EMBL/GenBank/DDBJ databases">
        <title>Genome sequencing and assembly of Tianweitania sediminis.</title>
        <authorList>
            <person name="Chhetri G."/>
        </authorList>
    </citation>
    <scope>NUCLEOTIDE SEQUENCE</scope>
    <source>
        <strain evidence="6">Z8</strain>
    </source>
</reference>
<accession>A0A8J7RLD3</accession>
<dbReference type="InterPro" id="IPR023346">
    <property type="entry name" value="Lysozyme-like_dom_sf"/>
</dbReference>
<comment type="similarity">
    <text evidence="2">Belongs to the virb1 family.</text>
</comment>
<proteinExistence type="inferred from homology"/>
<dbReference type="Proteomes" id="UP000666240">
    <property type="component" value="Unassembled WGS sequence"/>
</dbReference>
<feature type="domain" description="SPOR" evidence="5">
    <location>
        <begin position="219"/>
        <end position="299"/>
    </location>
</feature>
<evidence type="ECO:0000259" key="5">
    <source>
        <dbReference type="Pfam" id="PF05036"/>
    </source>
</evidence>
<evidence type="ECO:0000256" key="1">
    <source>
        <dbReference type="ARBA" id="ARBA00007734"/>
    </source>
</evidence>
<dbReference type="PANTHER" id="PTHR37423">
    <property type="entry name" value="SOLUBLE LYTIC MUREIN TRANSGLYCOSYLASE-RELATED"/>
    <property type="match status" value="1"/>
</dbReference>
<name>A0A8J7RLD3_9HYPH</name>
<keyword evidence="7" id="KW-1185">Reference proteome</keyword>
<dbReference type="Gene3D" id="1.10.530.10">
    <property type="match status" value="1"/>
</dbReference>